<proteinExistence type="predicted"/>
<sequence>MAHGVSPLSFGLHLQASHPNQLQPGFSQALATLFLRNVLHELPKPSSGGSFGWRNSSLDAANRPVFPGTPNLKLGSPFYSKCSLSPHLPSQFLGSPTCLG</sequence>
<dbReference type="EMBL" id="EU016576">
    <property type="protein sequence ID" value="ABZ06446.1"/>
    <property type="molecule type" value="Genomic_DNA"/>
</dbReference>
<accession>B3T1I7</accession>
<protein>
    <submittedName>
        <fullName evidence="1">Uncharacterized protein</fullName>
    </submittedName>
</protein>
<name>B3T1I7_9ZZZZ</name>
<organism evidence="1">
    <name type="scientific">uncultured marine microorganism HF4000_010I05</name>
    <dbReference type="NCBI Taxonomy" id="455517"/>
    <lineage>
        <taxon>unclassified sequences</taxon>
        <taxon>environmental samples</taxon>
    </lineage>
</organism>
<dbReference type="AlphaFoldDB" id="B3T1I7"/>
<reference evidence="1" key="1">
    <citation type="journal article" date="2008" name="ISME J.">
        <title>Genomic patterns of recombination, clonal divergence and environment in marine microbial populations.</title>
        <authorList>
            <person name="Konstantinidis K.T."/>
            <person name="Delong E.F."/>
        </authorList>
    </citation>
    <scope>NUCLEOTIDE SEQUENCE</scope>
</reference>
<gene>
    <name evidence="1" type="ORF">ALOHA_HF4000010I05ctg1g10</name>
</gene>
<evidence type="ECO:0000313" key="1">
    <source>
        <dbReference type="EMBL" id="ABZ06446.1"/>
    </source>
</evidence>